<dbReference type="Pfam" id="PF00403">
    <property type="entry name" value="HMA"/>
    <property type="match status" value="1"/>
</dbReference>
<dbReference type="InterPro" id="IPR017969">
    <property type="entry name" value="Heavy-metal-associated_CS"/>
</dbReference>
<dbReference type="PROSITE" id="PS01047">
    <property type="entry name" value="HMA_1"/>
    <property type="match status" value="1"/>
</dbReference>
<dbReference type="InterPro" id="IPR000428">
    <property type="entry name" value="Cu-bd"/>
</dbReference>
<dbReference type="CDD" id="cd00371">
    <property type="entry name" value="HMA"/>
    <property type="match status" value="1"/>
</dbReference>
<comment type="caution">
    <text evidence="3">The sequence shown here is derived from an EMBL/GenBank/DDBJ whole genome shotgun (WGS) entry which is preliminary data.</text>
</comment>
<dbReference type="EMBL" id="BAAANS010000083">
    <property type="protein sequence ID" value="GAA2122148.1"/>
    <property type="molecule type" value="Genomic_DNA"/>
</dbReference>
<dbReference type="RefSeq" id="WP_344558550.1">
    <property type="nucleotide sequence ID" value="NZ_BAAANS010000083.1"/>
</dbReference>
<dbReference type="PRINTS" id="PR00944">
    <property type="entry name" value="CUEXPORT"/>
</dbReference>
<organism evidence="3 4">
    <name type="scientific">Kitasatospora saccharophila</name>
    <dbReference type="NCBI Taxonomy" id="407973"/>
    <lineage>
        <taxon>Bacteria</taxon>
        <taxon>Bacillati</taxon>
        <taxon>Actinomycetota</taxon>
        <taxon>Actinomycetes</taxon>
        <taxon>Kitasatosporales</taxon>
        <taxon>Streptomycetaceae</taxon>
        <taxon>Kitasatospora</taxon>
    </lineage>
</organism>
<dbReference type="SUPFAM" id="SSF55008">
    <property type="entry name" value="HMA, heavy metal-associated domain"/>
    <property type="match status" value="1"/>
</dbReference>
<dbReference type="Proteomes" id="UP001500897">
    <property type="component" value="Unassembled WGS sequence"/>
</dbReference>
<keyword evidence="1" id="KW-0479">Metal-binding</keyword>
<dbReference type="InterPro" id="IPR006121">
    <property type="entry name" value="HMA_dom"/>
</dbReference>
<protein>
    <submittedName>
        <fullName evidence="3">Heavy-metal-associated domain-containing protein</fullName>
    </submittedName>
</protein>
<evidence type="ECO:0000256" key="1">
    <source>
        <dbReference type="ARBA" id="ARBA00022723"/>
    </source>
</evidence>
<proteinExistence type="predicted"/>
<name>A0ABP5JSN4_9ACTN</name>
<evidence type="ECO:0000259" key="2">
    <source>
        <dbReference type="PROSITE" id="PS50846"/>
    </source>
</evidence>
<accession>A0ABP5JSN4</accession>
<dbReference type="PROSITE" id="PS50846">
    <property type="entry name" value="HMA_2"/>
    <property type="match status" value="1"/>
</dbReference>
<sequence length="90" mass="8821">MSCCSTDGTCSTTATAAAPAAVTTVFTVAGMTCGHCEQAVGKAIGALEGVRAVRVDVRGGLVSVDSAAEPDDAAVRAAVDEAGYELTGRA</sequence>
<evidence type="ECO:0000313" key="4">
    <source>
        <dbReference type="Proteomes" id="UP001500897"/>
    </source>
</evidence>
<feature type="domain" description="HMA" evidence="2">
    <location>
        <begin position="22"/>
        <end position="87"/>
    </location>
</feature>
<dbReference type="Gene3D" id="3.30.70.100">
    <property type="match status" value="1"/>
</dbReference>
<dbReference type="InterPro" id="IPR036163">
    <property type="entry name" value="HMA_dom_sf"/>
</dbReference>
<reference evidence="4" key="1">
    <citation type="journal article" date="2019" name="Int. J. Syst. Evol. Microbiol.">
        <title>The Global Catalogue of Microorganisms (GCM) 10K type strain sequencing project: providing services to taxonomists for standard genome sequencing and annotation.</title>
        <authorList>
            <consortium name="The Broad Institute Genomics Platform"/>
            <consortium name="The Broad Institute Genome Sequencing Center for Infectious Disease"/>
            <person name="Wu L."/>
            <person name="Ma J."/>
        </authorList>
    </citation>
    <scope>NUCLEOTIDE SEQUENCE [LARGE SCALE GENOMIC DNA]</scope>
    <source>
        <strain evidence="4">JCM 14559</strain>
    </source>
</reference>
<gene>
    <name evidence="3" type="ORF">GCM10009759_72460</name>
</gene>
<keyword evidence="4" id="KW-1185">Reference proteome</keyword>
<evidence type="ECO:0000313" key="3">
    <source>
        <dbReference type="EMBL" id="GAA2122148.1"/>
    </source>
</evidence>